<protein>
    <submittedName>
        <fullName evidence="1">Uncharacterized protein</fullName>
    </submittedName>
</protein>
<dbReference type="EMBL" id="CM023479">
    <property type="protein sequence ID" value="KAH7974473.1"/>
    <property type="molecule type" value="Genomic_DNA"/>
</dbReference>
<evidence type="ECO:0000313" key="1">
    <source>
        <dbReference type="EMBL" id="KAH7974473.1"/>
    </source>
</evidence>
<evidence type="ECO:0000313" key="2">
    <source>
        <dbReference type="Proteomes" id="UP000821865"/>
    </source>
</evidence>
<sequence length="286" mass="31067">MDGGKAGRSMSNRAQPGENNDKQRDANSLPNDGAETSKEREPTARLEPTGSKRKDKEGPRGAPFRTVKLQEHIPVSRVIDYEELDTRRVKLSCFAKGVKTEDVVGLCEGAVETKSLIKGDNLVHFFAVYGTDEEAVAAAQALNGAMVRGCPIRARHMGERWHDPGTCLPVSSDTLDVWNVPNEFLNKEKLAAVFKTGTVIKVSSTGPCKVKFSTPNELIGAVKDPACHTLDGQNLKFAMAIDSGEIRKRASVKGNARAAKRPKKSAKPGTSRPKKSSCQTKKARKK</sequence>
<comment type="caution">
    <text evidence="1">The sequence shown here is derived from an EMBL/GenBank/DDBJ whole genome shotgun (WGS) entry which is preliminary data.</text>
</comment>
<accession>A0ACB8DQ41</accession>
<organism evidence="1 2">
    <name type="scientific">Dermacentor silvarum</name>
    <name type="common">Tick</name>
    <dbReference type="NCBI Taxonomy" id="543639"/>
    <lineage>
        <taxon>Eukaryota</taxon>
        <taxon>Metazoa</taxon>
        <taxon>Ecdysozoa</taxon>
        <taxon>Arthropoda</taxon>
        <taxon>Chelicerata</taxon>
        <taxon>Arachnida</taxon>
        <taxon>Acari</taxon>
        <taxon>Parasitiformes</taxon>
        <taxon>Ixodida</taxon>
        <taxon>Ixodoidea</taxon>
        <taxon>Ixodidae</taxon>
        <taxon>Rhipicephalinae</taxon>
        <taxon>Dermacentor</taxon>
    </lineage>
</organism>
<reference evidence="1" key="1">
    <citation type="submission" date="2020-05" db="EMBL/GenBank/DDBJ databases">
        <title>Large-scale comparative analyses of tick genomes elucidate their genetic diversity and vector capacities.</title>
        <authorList>
            <person name="Jia N."/>
            <person name="Wang J."/>
            <person name="Shi W."/>
            <person name="Du L."/>
            <person name="Sun Y."/>
            <person name="Zhan W."/>
            <person name="Jiang J."/>
            <person name="Wang Q."/>
            <person name="Zhang B."/>
            <person name="Ji P."/>
            <person name="Sakyi L.B."/>
            <person name="Cui X."/>
            <person name="Yuan T."/>
            <person name="Jiang B."/>
            <person name="Yang W."/>
            <person name="Lam T.T.-Y."/>
            <person name="Chang Q."/>
            <person name="Ding S."/>
            <person name="Wang X."/>
            <person name="Zhu J."/>
            <person name="Ruan X."/>
            <person name="Zhao L."/>
            <person name="Wei J."/>
            <person name="Que T."/>
            <person name="Du C."/>
            <person name="Cheng J."/>
            <person name="Dai P."/>
            <person name="Han X."/>
            <person name="Huang E."/>
            <person name="Gao Y."/>
            <person name="Liu J."/>
            <person name="Shao H."/>
            <person name="Ye R."/>
            <person name="Li L."/>
            <person name="Wei W."/>
            <person name="Wang X."/>
            <person name="Wang C."/>
            <person name="Yang T."/>
            <person name="Huo Q."/>
            <person name="Li W."/>
            <person name="Guo W."/>
            <person name="Chen H."/>
            <person name="Zhou L."/>
            <person name="Ni X."/>
            <person name="Tian J."/>
            <person name="Zhou Y."/>
            <person name="Sheng Y."/>
            <person name="Liu T."/>
            <person name="Pan Y."/>
            <person name="Xia L."/>
            <person name="Li J."/>
            <person name="Zhao F."/>
            <person name="Cao W."/>
        </authorList>
    </citation>
    <scope>NUCLEOTIDE SEQUENCE</scope>
    <source>
        <strain evidence="1">Dsil-2018</strain>
    </source>
</reference>
<name>A0ACB8DQ41_DERSI</name>
<proteinExistence type="predicted"/>
<gene>
    <name evidence="1" type="ORF">HPB49_015781</name>
</gene>
<keyword evidence="2" id="KW-1185">Reference proteome</keyword>
<dbReference type="Proteomes" id="UP000821865">
    <property type="component" value="Chromosome 10"/>
</dbReference>